<dbReference type="Proteomes" id="UP001060164">
    <property type="component" value="Chromosome"/>
</dbReference>
<evidence type="ECO:0000256" key="5">
    <source>
        <dbReference type="ARBA" id="ARBA00022989"/>
    </source>
</evidence>
<feature type="transmembrane region" description="Helical" evidence="7">
    <location>
        <begin position="211"/>
        <end position="230"/>
    </location>
</feature>
<protein>
    <submittedName>
        <fullName evidence="8">MFS transporter</fullName>
    </submittedName>
</protein>
<dbReference type="InterPro" id="IPR051788">
    <property type="entry name" value="MFS_Transporter"/>
</dbReference>
<evidence type="ECO:0000256" key="2">
    <source>
        <dbReference type="ARBA" id="ARBA00008335"/>
    </source>
</evidence>
<feature type="transmembrane region" description="Helical" evidence="7">
    <location>
        <begin position="279"/>
        <end position="297"/>
    </location>
</feature>
<feature type="transmembrane region" description="Helical" evidence="7">
    <location>
        <begin position="366"/>
        <end position="388"/>
    </location>
</feature>
<accession>A0ABY5VEH6</accession>
<name>A0ABY5VEH6_9FIRM</name>
<keyword evidence="3" id="KW-0813">Transport</keyword>
<evidence type="ECO:0000256" key="3">
    <source>
        <dbReference type="ARBA" id="ARBA00022448"/>
    </source>
</evidence>
<feature type="transmembrane region" description="Helical" evidence="7">
    <location>
        <begin position="170"/>
        <end position="190"/>
    </location>
</feature>
<dbReference type="Gene3D" id="1.20.1250.20">
    <property type="entry name" value="MFS general substrate transporter like domains"/>
    <property type="match status" value="2"/>
</dbReference>
<evidence type="ECO:0000256" key="4">
    <source>
        <dbReference type="ARBA" id="ARBA00022692"/>
    </source>
</evidence>
<evidence type="ECO:0000256" key="7">
    <source>
        <dbReference type="SAM" id="Phobius"/>
    </source>
</evidence>
<feature type="transmembrane region" description="Helical" evidence="7">
    <location>
        <begin position="73"/>
        <end position="93"/>
    </location>
</feature>
<dbReference type="SUPFAM" id="SSF103473">
    <property type="entry name" value="MFS general substrate transporter"/>
    <property type="match status" value="1"/>
</dbReference>
<keyword evidence="5 7" id="KW-1133">Transmembrane helix</keyword>
<evidence type="ECO:0000256" key="6">
    <source>
        <dbReference type="ARBA" id="ARBA00023136"/>
    </source>
</evidence>
<dbReference type="InterPro" id="IPR011701">
    <property type="entry name" value="MFS"/>
</dbReference>
<keyword evidence="9" id="KW-1185">Reference proteome</keyword>
<feature type="transmembrane region" description="Helical" evidence="7">
    <location>
        <begin position="99"/>
        <end position="122"/>
    </location>
</feature>
<sequence>MSTKYKKTVYACFIGYIVQAIVNNFAPLLFVTFQTTYQIPLAKIALLIAANFTIQLLIDLLSVGFIDKIGYRASVVTAHIFTVIGLCLLAVLPELFADAFTGILTAVIIYGIGGGLLEVLLSPILEACPTDHKEKAMSLLHSFYCWGHMGVVLMSTLFFALFGLKNWKVLIVLWALIPAVNTVLFLKVPIYSLQEEHEGSLSLKTLCTRKIFWVMMLMMLGAGASEQAVSQWASAFAEQGLGISKTVGDLAGPMAFAMLMGLARLIYGTYGERIDLNRFIKGSCLLCIASYAGTALIPHPAAGLLGCALCGFSVGILWPGTFSKASALIKGGGTALFALLALAGDLGCAAGPALAGAVSGCFGNDLHAGILAAMIFPVLTLVGAVMAGRRSVCLLPLRCVHVGTDESAGYQNLIKKKIRGKS</sequence>
<feature type="transmembrane region" description="Helical" evidence="7">
    <location>
        <begin position="303"/>
        <end position="322"/>
    </location>
</feature>
<dbReference type="PANTHER" id="PTHR23514:SF3">
    <property type="entry name" value="BYPASS OF STOP CODON PROTEIN 6"/>
    <property type="match status" value="1"/>
</dbReference>
<comment type="similarity">
    <text evidence="2">Belongs to the major facilitator superfamily.</text>
</comment>
<evidence type="ECO:0000313" key="8">
    <source>
        <dbReference type="EMBL" id="UWP58296.1"/>
    </source>
</evidence>
<feature type="transmembrane region" description="Helical" evidence="7">
    <location>
        <begin position="9"/>
        <end position="32"/>
    </location>
</feature>
<feature type="transmembrane region" description="Helical" evidence="7">
    <location>
        <begin position="334"/>
        <end position="354"/>
    </location>
</feature>
<reference evidence="8" key="1">
    <citation type="journal article" date="2022" name="Cell">
        <title>Design, construction, and in vivo augmentation of a complex gut microbiome.</title>
        <authorList>
            <person name="Cheng A.G."/>
            <person name="Ho P.Y."/>
            <person name="Aranda-Diaz A."/>
            <person name="Jain S."/>
            <person name="Yu F.B."/>
            <person name="Meng X."/>
            <person name="Wang M."/>
            <person name="Iakiviak M."/>
            <person name="Nagashima K."/>
            <person name="Zhao A."/>
            <person name="Murugkar P."/>
            <person name="Patil A."/>
            <person name="Atabakhsh K."/>
            <person name="Weakley A."/>
            <person name="Yan J."/>
            <person name="Brumbaugh A.R."/>
            <person name="Higginbottom S."/>
            <person name="Dimas A."/>
            <person name="Shiver A.L."/>
            <person name="Deutschbauer A."/>
            <person name="Neff N."/>
            <person name="Sonnenburg J.L."/>
            <person name="Huang K.C."/>
            <person name="Fischbach M.A."/>
        </authorList>
    </citation>
    <scope>NUCLEOTIDE SEQUENCE</scope>
    <source>
        <strain evidence="8">DSM 19829</strain>
    </source>
</reference>
<evidence type="ECO:0000256" key="1">
    <source>
        <dbReference type="ARBA" id="ARBA00004651"/>
    </source>
</evidence>
<feature type="transmembrane region" description="Helical" evidence="7">
    <location>
        <begin position="250"/>
        <end position="267"/>
    </location>
</feature>
<dbReference type="Pfam" id="PF07690">
    <property type="entry name" value="MFS_1"/>
    <property type="match status" value="1"/>
</dbReference>
<feature type="transmembrane region" description="Helical" evidence="7">
    <location>
        <begin position="44"/>
        <end position="66"/>
    </location>
</feature>
<dbReference type="RefSeq" id="WP_083963389.1">
    <property type="nucleotide sequence ID" value="NZ_CABLBR010000024.1"/>
</dbReference>
<evidence type="ECO:0000313" key="9">
    <source>
        <dbReference type="Proteomes" id="UP001060164"/>
    </source>
</evidence>
<keyword evidence="6 7" id="KW-0472">Membrane</keyword>
<keyword evidence="4 7" id="KW-0812">Transmembrane</keyword>
<dbReference type="EMBL" id="CP102290">
    <property type="protein sequence ID" value="UWP58296.1"/>
    <property type="molecule type" value="Genomic_DNA"/>
</dbReference>
<dbReference type="PANTHER" id="PTHR23514">
    <property type="entry name" value="BYPASS OF STOP CODON PROTEIN 6"/>
    <property type="match status" value="1"/>
</dbReference>
<proteinExistence type="inferred from homology"/>
<dbReference type="InterPro" id="IPR036259">
    <property type="entry name" value="MFS_trans_sf"/>
</dbReference>
<organism evidence="8 9">
    <name type="scientific">Ruminococcus gauvreauii</name>
    <dbReference type="NCBI Taxonomy" id="438033"/>
    <lineage>
        <taxon>Bacteria</taxon>
        <taxon>Bacillati</taxon>
        <taxon>Bacillota</taxon>
        <taxon>Clostridia</taxon>
        <taxon>Eubacteriales</taxon>
        <taxon>Oscillospiraceae</taxon>
        <taxon>Ruminococcus</taxon>
    </lineage>
</organism>
<comment type="subcellular location">
    <subcellularLocation>
        <location evidence="1">Cell membrane</location>
        <topology evidence="1">Multi-pass membrane protein</topology>
    </subcellularLocation>
</comment>
<gene>
    <name evidence="8" type="ORF">NQ502_13010</name>
</gene>
<feature type="transmembrane region" description="Helical" evidence="7">
    <location>
        <begin position="143"/>
        <end position="164"/>
    </location>
</feature>